<dbReference type="Proteomes" id="UP000667802">
    <property type="component" value="Unassembled WGS sequence"/>
</dbReference>
<evidence type="ECO:0000256" key="1">
    <source>
        <dbReference type="SAM" id="MobiDB-lite"/>
    </source>
</evidence>
<sequence>MDIDRFITSLFEARDYYQNIITHAVSQLEHINALIDDVGGSEHSLNTTSHSRLKIGAHSLSESVQDLPPTYTNGAVSNLSTKTDFEKSNQSSQEAEIELKEVKEPSVVSEAQTEVTLPQTSPAEDRSSTASLSDREVTDTTDEESASSDDSEDNPFESEDKPQTNEKITQKTSKASESNKKGSSNARNKRFPQRPRSINIPFVPKLEGMKLGDAIFTILQETPNTVSHTDYIVRAIYGELEGNTLRTAKDRVTKELSRGYILGRWYRLPDTPGYYTISKQLTETRRGK</sequence>
<feature type="compositionally biased region" description="Basic and acidic residues" evidence="1">
    <location>
        <begin position="123"/>
        <end position="138"/>
    </location>
</feature>
<feature type="compositionally biased region" description="Polar residues" evidence="1">
    <location>
        <begin position="165"/>
        <end position="186"/>
    </location>
</feature>
<organism evidence="2 3">
    <name type="scientific">Aetokthonos hydrillicola Thurmond2011</name>
    <dbReference type="NCBI Taxonomy" id="2712845"/>
    <lineage>
        <taxon>Bacteria</taxon>
        <taxon>Bacillati</taxon>
        <taxon>Cyanobacteriota</taxon>
        <taxon>Cyanophyceae</taxon>
        <taxon>Nostocales</taxon>
        <taxon>Hapalosiphonaceae</taxon>
        <taxon>Aetokthonos</taxon>
    </lineage>
</organism>
<feature type="compositionally biased region" description="Polar residues" evidence="1">
    <location>
        <begin position="64"/>
        <end position="94"/>
    </location>
</feature>
<reference evidence="3" key="1">
    <citation type="journal article" date="2021" name="Science">
        <title>Hunting the eagle killer: A cyanobacterial neurotoxin causes vacuolar myelinopathy.</title>
        <authorList>
            <person name="Breinlinger S."/>
            <person name="Phillips T.J."/>
            <person name="Haram B.N."/>
            <person name="Mares J."/>
            <person name="Martinez Yerena J.A."/>
            <person name="Hrouzek P."/>
            <person name="Sobotka R."/>
            <person name="Henderson W.M."/>
            <person name="Schmieder P."/>
            <person name="Williams S.M."/>
            <person name="Lauderdale J.D."/>
            <person name="Wilde H.D."/>
            <person name="Gerrin W."/>
            <person name="Kust A."/>
            <person name="Washington J.W."/>
            <person name="Wagner C."/>
            <person name="Geier B."/>
            <person name="Liebeke M."/>
            <person name="Enke H."/>
            <person name="Niedermeyer T.H.J."/>
            <person name="Wilde S.B."/>
        </authorList>
    </citation>
    <scope>NUCLEOTIDE SEQUENCE [LARGE SCALE GENOMIC DNA]</scope>
    <source>
        <strain evidence="3">Thurmond2011</strain>
    </source>
</reference>
<name>A0AAP5I9E1_9CYAN</name>
<proteinExistence type="predicted"/>
<accession>A0AAP5I9E1</accession>
<dbReference type="AlphaFoldDB" id="A0AAP5I9E1"/>
<dbReference type="RefSeq" id="WP_208343643.1">
    <property type="nucleotide sequence ID" value="NZ_CAWQFN010000351.1"/>
</dbReference>
<comment type="caution">
    <text evidence="2">The sequence shown here is derived from an EMBL/GenBank/DDBJ whole genome shotgun (WGS) entry which is preliminary data.</text>
</comment>
<dbReference type="EMBL" id="JAALHA020000003">
    <property type="protein sequence ID" value="MDR9894870.1"/>
    <property type="molecule type" value="Genomic_DNA"/>
</dbReference>
<protein>
    <submittedName>
        <fullName evidence="2">Uncharacterized protein</fullName>
    </submittedName>
</protein>
<feature type="region of interest" description="Disordered" evidence="1">
    <location>
        <begin position="64"/>
        <end position="198"/>
    </location>
</feature>
<evidence type="ECO:0000313" key="2">
    <source>
        <dbReference type="EMBL" id="MDR9894870.1"/>
    </source>
</evidence>
<feature type="compositionally biased region" description="Acidic residues" evidence="1">
    <location>
        <begin position="139"/>
        <end position="157"/>
    </location>
</feature>
<gene>
    <name evidence="2" type="ORF">G7B40_009870</name>
</gene>
<feature type="compositionally biased region" description="Polar residues" evidence="1">
    <location>
        <begin position="109"/>
        <end position="122"/>
    </location>
</feature>
<keyword evidence="3" id="KW-1185">Reference proteome</keyword>
<evidence type="ECO:0000313" key="3">
    <source>
        <dbReference type="Proteomes" id="UP000667802"/>
    </source>
</evidence>